<sequence length="340" mass="38340">MKSFNNSIIYRFSMNLFFILILNLFSLSYSQPPINESKLPPSTILPEKTNFLKDISYKNDNAGNPMLLDIYKPKNSTSENLPVVVYVHGGAWAKGDKTVRANSYIENFILKLVKKNYAVISIDNTLVSETVHFPLPIQDTKDAVRWVRKNAEKYHFDANNIGYFGASSGAHLSMLAAYSNDNEYIGSSELSSYSGKVNYVVSNFGPTDLNKLLHTRLGKVPVYIVGLFFKPIVEIRQKLVFGISGYDIKKDKRKAVDYLKTVSPINYVQNGVPTFILHGDKDKVAPINHSKKLVKKLKKQNIETSLIVVKDGVHGFGTTDKAYMNQLNDEMVNFIISHKK</sequence>
<dbReference type="InterPro" id="IPR049492">
    <property type="entry name" value="BD-FAE-like_dom"/>
</dbReference>
<gene>
    <name evidence="3" type="ORF">SAMN05421664_0685</name>
</gene>
<dbReference type="SUPFAM" id="SSF53474">
    <property type="entry name" value="alpha/beta-Hydrolases"/>
    <property type="match status" value="1"/>
</dbReference>
<evidence type="ECO:0000256" key="1">
    <source>
        <dbReference type="ARBA" id="ARBA00022801"/>
    </source>
</evidence>
<dbReference type="Proteomes" id="UP000199627">
    <property type="component" value="Unassembled WGS sequence"/>
</dbReference>
<evidence type="ECO:0000313" key="3">
    <source>
        <dbReference type="EMBL" id="SDQ13741.1"/>
    </source>
</evidence>
<dbReference type="Gene3D" id="3.40.50.1820">
    <property type="entry name" value="alpha/beta hydrolase"/>
    <property type="match status" value="1"/>
</dbReference>
<dbReference type="InterPro" id="IPR029058">
    <property type="entry name" value="AB_hydrolase_fold"/>
</dbReference>
<dbReference type="OrthoDB" id="9777975at2"/>
<accession>A0A1H0YFK1</accession>
<keyword evidence="4" id="KW-1185">Reference proteome</keyword>
<dbReference type="Pfam" id="PF20434">
    <property type="entry name" value="BD-FAE"/>
    <property type="match status" value="1"/>
</dbReference>
<dbReference type="RefSeq" id="WP_089753618.1">
    <property type="nucleotide sequence ID" value="NZ_FNKL01000001.1"/>
</dbReference>
<dbReference type="AlphaFoldDB" id="A0A1H0YFK1"/>
<evidence type="ECO:0000259" key="2">
    <source>
        <dbReference type="Pfam" id="PF20434"/>
    </source>
</evidence>
<feature type="domain" description="BD-FAE-like" evidence="2">
    <location>
        <begin position="68"/>
        <end position="297"/>
    </location>
</feature>
<dbReference type="PANTHER" id="PTHR48081:SF13">
    <property type="entry name" value="ALPHA_BETA HYDROLASE"/>
    <property type="match status" value="1"/>
</dbReference>
<name>A0A1H0YFK1_9FLAO</name>
<dbReference type="STRING" id="311333.SAMN05421664_0685"/>
<dbReference type="InterPro" id="IPR050300">
    <property type="entry name" value="GDXG_lipolytic_enzyme"/>
</dbReference>
<dbReference type="GO" id="GO:0016787">
    <property type="term" value="F:hydrolase activity"/>
    <property type="evidence" value="ECO:0007669"/>
    <property type="project" value="UniProtKB-KW"/>
</dbReference>
<evidence type="ECO:0000313" key="4">
    <source>
        <dbReference type="Proteomes" id="UP000199627"/>
    </source>
</evidence>
<proteinExistence type="predicted"/>
<reference evidence="4" key="1">
    <citation type="submission" date="2016-10" db="EMBL/GenBank/DDBJ databases">
        <authorList>
            <person name="Varghese N."/>
            <person name="Submissions S."/>
        </authorList>
    </citation>
    <scope>NUCLEOTIDE SEQUENCE [LARGE SCALE GENOMIC DNA]</scope>
    <source>
        <strain evidence="4">DSM 17072</strain>
    </source>
</reference>
<dbReference type="EMBL" id="FNKL01000001">
    <property type="protein sequence ID" value="SDQ13741.1"/>
    <property type="molecule type" value="Genomic_DNA"/>
</dbReference>
<organism evidence="3 4">
    <name type="scientific">Chryseobacterium soldanellicola</name>
    <dbReference type="NCBI Taxonomy" id="311333"/>
    <lineage>
        <taxon>Bacteria</taxon>
        <taxon>Pseudomonadati</taxon>
        <taxon>Bacteroidota</taxon>
        <taxon>Flavobacteriia</taxon>
        <taxon>Flavobacteriales</taxon>
        <taxon>Weeksellaceae</taxon>
        <taxon>Chryseobacterium group</taxon>
        <taxon>Chryseobacterium</taxon>
    </lineage>
</organism>
<protein>
    <submittedName>
        <fullName evidence="3">Acetyl esterase/lipase</fullName>
    </submittedName>
</protein>
<dbReference type="PANTHER" id="PTHR48081">
    <property type="entry name" value="AB HYDROLASE SUPERFAMILY PROTEIN C4A8.06C"/>
    <property type="match status" value="1"/>
</dbReference>
<keyword evidence="1" id="KW-0378">Hydrolase</keyword>